<reference evidence="1" key="1">
    <citation type="submission" date="2021-02" db="EMBL/GenBank/DDBJ databases">
        <title>Sequencing the genomes of 1000 actinobacteria strains.</title>
        <authorList>
            <person name="Klenk H.-P."/>
        </authorList>
    </citation>
    <scope>NUCLEOTIDE SEQUENCE</scope>
    <source>
        <strain evidence="1">DSM 22850</strain>
    </source>
</reference>
<dbReference type="AlphaFoldDB" id="A0A940PN86"/>
<keyword evidence="2" id="KW-1185">Reference proteome</keyword>
<name>A0A940PN86_9MICO</name>
<proteinExistence type="predicted"/>
<sequence length="156" mass="16753">MMMFEPADSPQGAPVLDPEGITPVVALANAHDLAELDAWLHDLDGAAYGRVFIEGDLAIAGASVAEAAAALHVPDRVGVTWLRPNGEPGVALSTAVDAWLAEWLWVDAAEARSLQMFTAQHAAATLESYLNRFDCRLEKRWPGCSSENCPKLRSAQ</sequence>
<organism evidence="1 2">
    <name type="scientific">Leucobacter exalbidus</name>
    <dbReference type="NCBI Taxonomy" id="662960"/>
    <lineage>
        <taxon>Bacteria</taxon>
        <taxon>Bacillati</taxon>
        <taxon>Actinomycetota</taxon>
        <taxon>Actinomycetes</taxon>
        <taxon>Micrococcales</taxon>
        <taxon>Microbacteriaceae</taxon>
        <taxon>Leucobacter</taxon>
    </lineage>
</organism>
<accession>A0A940PN86</accession>
<evidence type="ECO:0008006" key="3">
    <source>
        <dbReference type="Google" id="ProtNLM"/>
    </source>
</evidence>
<dbReference type="EMBL" id="JAFIDA010000001">
    <property type="protein sequence ID" value="MBP1326185.1"/>
    <property type="molecule type" value="Genomic_DNA"/>
</dbReference>
<gene>
    <name evidence="1" type="ORF">JOF28_001417</name>
</gene>
<evidence type="ECO:0000313" key="2">
    <source>
        <dbReference type="Proteomes" id="UP000675163"/>
    </source>
</evidence>
<comment type="caution">
    <text evidence="1">The sequence shown here is derived from an EMBL/GenBank/DDBJ whole genome shotgun (WGS) entry which is preliminary data.</text>
</comment>
<protein>
    <recommendedName>
        <fullName evidence="3">Siderophore-interacting protein C-terminal domain-containing protein</fullName>
    </recommendedName>
</protein>
<evidence type="ECO:0000313" key="1">
    <source>
        <dbReference type="EMBL" id="MBP1326185.1"/>
    </source>
</evidence>
<dbReference type="RefSeq" id="WP_209705135.1">
    <property type="nucleotide sequence ID" value="NZ_JAFIDA010000001.1"/>
</dbReference>
<dbReference type="Proteomes" id="UP000675163">
    <property type="component" value="Unassembled WGS sequence"/>
</dbReference>